<organism evidence="2 3">
    <name type="scientific">Streptomyces roseus</name>
    <dbReference type="NCBI Taxonomy" id="66430"/>
    <lineage>
        <taxon>Bacteria</taxon>
        <taxon>Bacillati</taxon>
        <taxon>Actinomycetota</taxon>
        <taxon>Actinomycetes</taxon>
        <taxon>Kitasatosporales</taxon>
        <taxon>Streptomycetaceae</taxon>
        <taxon>Streptomyces</taxon>
    </lineage>
</organism>
<accession>A0A0J6XNX4</accession>
<comment type="caution">
    <text evidence="2">The sequence shown here is derived from an EMBL/GenBank/DDBJ whole genome shotgun (WGS) entry which is preliminary data.</text>
</comment>
<proteinExistence type="predicted"/>
<dbReference type="Proteomes" id="UP000035932">
    <property type="component" value="Unassembled WGS sequence"/>
</dbReference>
<evidence type="ECO:0000313" key="2">
    <source>
        <dbReference type="EMBL" id="KMO97850.1"/>
    </source>
</evidence>
<dbReference type="PANTHER" id="PTHR38847:SF1">
    <property type="entry name" value="PSEUDOURIDINE SYNTHASE RSUA_RLUA-LIKE DOMAIN-CONTAINING PROTEIN"/>
    <property type="match status" value="1"/>
</dbReference>
<dbReference type="EMBL" id="LFML01000041">
    <property type="protein sequence ID" value="KMO97850.1"/>
    <property type="molecule type" value="Genomic_DNA"/>
</dbReference>
<dbReference type="PROSITE" id="PS51257">
    <property type="entry name" value="PROKAR_LIPOPROTEIN"/>
    <property type="match status" value="1"/>
</dbReference>
<sequence>MKPLRTTRRTRAALAAAAVTGCLVTLSPSAGATVTTAAAPPGRVAVDVASVNGSGCRPGSAAVAVAPDNSAFTVTYSEYLASAGGGVAATEGRKNCLLSLLVHVPQGYTYAVSHVDYRGFADLQPGAVGTQKASYYFQGMSQTANRTHQFHGALADNWQVTDTTGIEALVFAPCGEQRNFNINTELRAEVGTSDKNKTSYMTVDSTDGSINSVYHFSWKECPVRR</sequence>
<dbReference type="STRING" id="66430.ACS04_10830"/>
<name>A0A0J6XNX4_9ACTN</name>
<gene>
    <name evidence="2" type="ORF">ACS04_10830</name>
</gene>
<evidence type="ECO:0000256" key="1">
    <source>
        <dbReference type="SAM" id="SignalP"/>
    </source>
</evidence>
<keyword evidence="1" id="KW-0732">Signal</keyword>
<dbReference type="AlphaFoldDB" id="A0A0J6XNX4"/>
<evidence type="ECO:0000313" key="3">
    <source>
        <dbReference type="Proteomes" id="UP000035932"/>
    </source>
</evidence>
<reference evidence="2 3" key="1">
    <citation type="submission" date="2015-06" db="EMBL/GenBank/DDBJ databases">
        <title>Recapitulation of the evolution of biosynthetic gene clusters reveals hidden chemical diversity on bacterial genomes.</title>
        <authorList>
            <person name="Cruz-Morales P."/>
            <person name="Martinez-Guerrero C."/>
            <person name="Morales-Escalante M.A."/>
            <person name="Yanez-Guerra L.A."/>
            <person name="Kopp J.F."/>
            <person name="Feldmann J."/>
            <person name="Ramos-Aboites H.E."/>
            <person name="Barona-Gomez F."/>
        </authorList>
    </citation>
    <scope>NUCLEOTIDE SEQUENCE [LARGE SCALE GENOMIC DNA]</scope>
    <source>
        <strain evidence="2 3">ATCC 31245</strain>
    </source>
</reference>
<feature type="chain" id="PRO_5005284798" description="DUF4360 domain-containing protein" evidence="1">
    <location>
        <begin position="33"/>
        <end position="225"/>
    </location>
</feature>
<dbReference type="OrthoDB" id="482707at2"/>
<dbReference type="Pfam" id="PF14273">
    <property type="entry name" value="DUF4360"/>
    <property type="match status" value="1"/>
</dbReference>
<dbReference type="PATRIC" id="fig|66430.4.peg.4554"/>
<dbReference type="PANTHER" id="PTHR38847">
    <property type="match status" value="1"/>
</dbReference>
<dbReference type="InterPro" id="IPR025649">
    <property type="entry name" value="DUF4360"/>
</dbReference>
<feature type="signal peptide" evidence="1">
    <location>
        <begin position="1"/>
        <end position="32"/>
    </location>
</feature>
<keyword evidence="3" id="KW-1185">Reference proteome</keyword>
<evidence type="ECO:0008006" key="4">
    <source>
        <dbReference type="Google" id="ProtNLM"/>
    </source>
</evidence>
<protein>
    <recommendedName>
        <fullName evidence="4">DUF4360 domain-containing protein</fullName>
    </recommendedName>
</protein>